<feature type="domain" description="AB hydrolase-1" evidence="2">
    <location>
        <begin position="102"/>
        <end position="369"/>
    </location>
</feature>
<name>A0A2I0VPR6_9ASPA</name>
<dbReference type="Proteomes" id="UP000233837">
    <property type="component" value="Unassembled WGS sequence"/>
</dbReference>
<gene>
    <name evidence="3" type="ORF">MA16_Dca013551</name>
</gene>
<protein>
    <recommendedName>
        <fullName evidence="2">AB hydrolase-1 domain-containing protein</fullName>
    </recommendedName>
</protein>
<reference evidence="3 4" key="1">
    <citation type="journal article" date="2016" name="Sci. Rep.">
        <title>The Dendrobium catenatum Lindl. genome sequence provides insights into polysaccharide synthase, floral development and adaptive evolution.</title>
        <authorList>
            <person name="Zhang G.Q."/>
            <person name="Xu Q."/>
            <person name="Bian C."/>
            <person name="Tsai W.C."/>
            <person name="Yeh C.M."/>
            <person name="Liu K.W."/>
            <person name="Yoshida K."/>
            <person name="Zhang L.S."/>
            <person name="Chang S.B."/>
            <person name="Chen F."/>
            <person name="Shi Y."/>
            <person name="Su Y.Y."/>
            <person name="Zhang Y.Q."/>
            <person name="Chen L.J."/>
            <person name="Yin Y."/>
            <person name="Lin M."/>
            <person name="Huang H."/>
            <person name="Deng H."/>
            <person name="Wang Z.W."/>
            <person name="Zhu S.L."/>
            <person name="Zhao X."/>
            <person name="Deng C."/>
            <person name="Niu S.C."/>
            <person name="Huang J."/>
            <person name="Wang M."/>
            <person name="Liu G.H."/>
            <person name="Yang H.J."/>
            <person name="Xiao X.J."/>
            <person name="Hsiao Y.Y."/>
            <person name="Wu W.L."/>
            <person name="Chen Y.Y."/>
            <person name="Mitsuda N."/>
            <person name="Ohme-Takagi M."/>
            <person name="Luo Y.B."/>
            <person name="Van de Peer Y."/>
            <person name="Liu Z.J."/>
        </authorList>
    </citation>
    <scope>NUCLEOTIDE SEQUENCE [LARGE SCALE GENOMIC DNA]</scope>
    <source>
        <tissue evidence="3">The whole plant</tissue>
    </source>
</reference>
<keyword evidence="1" id="KW-0472">Membrane</keyword>
<sequence>MSRTATPMADTTCRNISAASAREGKMQRKSPSSSSGVFVKLSGIFLVGLVAWIYHVIQPPPPKICGASNAPPVTSPRIKLRDGRHLAYLESGVPKEKANYKIIFIHGFDSCRYDVFPVSQELVEELGIYLLSFDRSGYGESDPDPKKTVKSTALDIEELADQLGLGSKFHIMGFSMGGEIAWTCLKCIPHRLAGAAIVAPVSNYWWSGFPLNLSMEAYNQQAMQDKWAVGVAHYAPWLVYWWNTQKWFPSSSVIEHNSKIFSAPDLKLLGKFDARTHYVAQIRQQGEYESLHRDMIVGFGKWEFDPMDLQNPFPSKEGTVHLWHGTEDLVVPVILSRHISQKLRWVQYHELTDAGHMFPLADGMPDAIVRKLLLEG</sequence>
<dbReference type="PANTHER" id="PTHR45763">
    <property type="entry name" value="HYDROLASE, ALPHA/BETA FOLD FAMILY PROTEIN, EXPRESSED-RELATED"/>
    <property type="match status" value="1"/>
</dbReference>
<evidence type="ECO:0000313" key="4">
    <source>
        <dbReference type="Proteomes" id="UP000233837"/>
    </source>
</evidence>
<dbReference type="InterPro" id="IPR000073">
    <property type="entry name" value="AB_hydrolase_1"/>
</dbReference>
<evidence type="ECO:0000259" key="2">
    <source>
        <dbReference type="Pfam" id="PF12697"/>
    </source>
</evidence>
<dbReference type="FunFam" id="3.40.50.1820:FF:000270">
    <property type="entry name" value="Alpha/beta-Hydrolases superfamily protein"/>
    <property type="match status" value="1"/>
</dbReference>
<dbReference type="Gene3D" id="3.40.50.1820">
    <property type="entry name" value="alpha/beta hydrolase"/>
    <property type="match status" value="1"/>
</dbReference>
<dbReference type="PANTHER" id="PTHR45763:SF51">
    <property type="entry name" value="ALPHA_BETA-HYDROLASES SUPERFAMILY PROTEIN"/>
    <property type="match status" value="1"/>
</dbReference>
<dbReference type="EMBL" id="KZ503342">
    <property type="protein sequence ID" value="PKU65406.1"/>
    <property type="molecule type" value="Genomic_DNA"/>
</dbReference>
<evidence type="ECO:0000256" key="1">
    <source>
        <dbReference type="SAM" id="Phobius"/>
    </source>
</evidence>
<accession>A0A2I0VPR6</accession>
<dbReference type="SUPFAM" id="SSF53474">
    <property type="entry name" value="alpha/beta-Hydrolases"/>
    <property type="match status" value="1"/>
</dbReference>
<keyword evidence="4" id="KW-1185">Reference proteome</keyword>
<dbReference type="InterPro" id="IPR029058">
    <property type="entry name" value="AB_hydrolase_fold"/>
</dbReference>
<dbReference type="OrthoDB" id="294702at2759"/>
<dbReference type="Pfam" id="PF12697">
    <property type="entry name" value="Abhydrolase_6"/>
    <property type="match status" value="1"/>
</dbReference>
<keyword evidence="1" id="KW-1133">Transmembrane helix</keyword>
<organism evidence="3 4">
    <name type="scientific">Dendrobium catenatum</name>
    <dbReference type="NCBI Taxonomy" id="906689"/>
    <lineage>
        <taxon>Eukaryota</taxon>
        <taxon>Viridiplantae</taxon>
        <taxon>Streptophyta</taxon>
        <taxon>Embryophyta</taxon>
        <taxon>Tracheophyta</taxon>
        <taxon>Spermatophyta</taxon>
        <taxon>Magnoliopsida</taxon>
        <taxon>Liliopsida</taxon>
        <taxon>Asparagales</taxon>
        <taxon>Orchidaceae</taxon>
        <taxon>Epidendroideae</taxon>
        <taxon>Malaxideae</taxon>
        <taxon>Dendrobiinae</taxon>
        <taxon>Dendrobium</taxon>
    </lineage>
</organism>
<evidence type="ECO:0000313" key="3">
    <source>
        <dbReference type="EMBL" id="PKU65406.1"/>
    </source>
</evidence>
<keyword evidence="1" id="KW-0812">Transmembrane</keyword>
<dbReference type="AlphaFoldDB" id="A0A2I0VPR6"/>
<reference evidence="3 4" key="2">
    <citation type="journal article" date="2017" name="Nature">
        <title>The Apostasia genome and the evolution of orchids.</title>
        <authorList>
            <person name="Zhang G.Q."/>
            <person name="Liu K.W."/>
            <person name="Li Z."/>
            <person name="Lohaus R."/>
            <person name="Hsiao Y.Y."/>
            <person name="Niu S.C."/>
            <person name="Wang J.Y."/>
            <person name="Lin Y.C."/>
            <person name="Xu Q."/>
            <person name="Chen L.J."/>
            <person name="Yoshida K."/>
            <person name="Fujiwara S."/>
            <person name="Wang Z.W."/>
            <person name="Zhang Y.Q."/>
            <person name="Mitsuda N."/>
            <person name="Wang M."/>
            <person name="Liu G.H."/>
            <person name="Pecoraro L."/>
            <person name="Huang H.X."/>
            <person name="Xiao X.J."/>
            <person name="Lin M."/>
            <person name="Wu X.Y."/>
            <person name="Wu W.L."/>
            <person name="Chen Y.Y."/>
            <person name="Chang S.B."/>
            <person name="Sakamoto S."/>
            <person name="Ohme-Takagi M."/>
            <person name="Yagi M."/>
            <person name="Zeng S.J."/>
            <person name="Shen C.Y."/>
            <person name="Yeh C.M."/>
            <person name="Luo Y.B."/>
            <person name="Tsai W.C."/>
            <person name="Van de Peer Y."/>
            <person name="Liu Z.J."/>
        </authorList>
    </citation>
    <scope>NUCLEOTIDE SEQUENCE [LARGE SCALE GENOMIC DNA]</scope>
    <source>
        <tissue evidence="3">The whole plant</tissue>
    </source>
</reference>
<feature type="transmembrane region" description="Helical" evidence="1">
    <location>
        <begin position="37"/>
        <end position="57"/>
    </location>
</feature>
<proteinExistence type="predicted"/>